<dbReference type="InterPro" id="IPR005103">
    <property type="entry name" value="AA9_LPMO"/>
</dbReference>
<reference evidence="2 3" key="1">
    <citation type="submission" date="2024-02" db="EMBL/GenBank/DDBJ databases">
        <authorList>
            <person name="Chen Y."/>
            <person name="Shah S."/>
            <person name="Dougan E. K."/>
            <person name="Thang M."/>
            <person name="Chan C."/>
        </authorList>
    </citation>
    <scope>NUCLEOTIDE SEQUENCE [LARGE SCALE GENOMIC DNA]</scope>
</reference>
<evidence type="ECO:0000313" key="3">
    <source>
        <dbReference type="Proteomes" id="UP001642484"/>
    </source>
</evidence>
<proteinExistence type="predicted"/>
<protein>
    <recommendedName>
        <fullName evidence="1">Auxiliary Activity family 9 catalytic domain-containing protein</fullName>
    </recommendedName>
</protein>
<comment type="caution">
    <text evidence="2">The sequence shown here is derived from an EMBL/GenBank/DDBJ whole genome shotgun (WGS) entry which is preliminary data.</text>
</comment>
<evidence type="ECO:0000259" key="1">
    <source>
        <dbReference type="Pfam" id="PF03443"/>
    </source>
</evidence>
<dbReference type="EMBL" id="CAXAMN010024840">
    <property type="protein sequence ID" value="CAK9090380.1"/>
    <property type="molecule type" value="Genomic_DNA"/>
</dbReference>
<accession>A0ABP0QRA4</accession>
<evidence type="ECO:0000313" key="2">
    <source>
        <dbReference type="EMBL" id="CAK9090380.1"/>
    </source>
</evidence>
<gene>
    <name evidence="2" type="ORF">CCMP2556_LOCUS43432</name>
</gene>
<name>A0ABP0QRA4_9DINO</name>
<feature type="domain" description="Auxiliary Activity family 9 catalytic" evidence="1">
    <location>
        <begin position="33"/>
        <end position="154"/>
    </location>
</feature>
<dbReference type="Gene3D" id="2.70.50.70">
    <property type="match status" value="1"/>
</dbReference>
<dbReference type="Proteomes" id="UP001642484">
    <property type="component" value="Unassembled WGS sequence"/>
</dbReference>
<organism evidence="2 3">
    <name type="scientific">Durusdinium trenchii</name>
    <dbReference type="NCBI Taxonomy" id="1381693"/>
    <lineage>
        <taxon>Eukaryota</taxon>
        <taxon>Sar</taxon>
        <taxon>Alveolata</taxon>
        <taxon>Dinophyceae</taxon>
        <taxon>Suessiales</taxon>
        <taxon>Symbiodiniaceae</taxon>
        <taxon>Durusdinium</taxon>
    </lineage>
</organism>
<dbReference type="Pfam" id="PF03443">
    <property type="entry name" value="AA9"/>
    <property type="match status" value="1"/>
</dbReference>
<keyword evidence="3" id="KW-1185">Reference proteome</keyword>
<sequence length="375" mass="40573">MSSGHLFLPLEAIEVVTRPPVCAAMIFSPDDSPQTTLKAGETFEATWTMEAGHPGDCYFYLSYDADPSNAVNFFKIAAIPGCGAPDGLNIPASVTTTVLLPPEVPACDHCVLRWEWTAHQQVVDIEFYVQCADVKITSTAGPTLPSPITAIAGIEHLPQDASGYRKVYNGQGPEEQYLIGPAGLLRNATAILTLSGMVASPNMPWERIFAVKTLAEPTLGSLVEAMVALAGQSEPFYVDTVCLCGSDWPRSALDFVAVFDVLGFCGWRRFRGAVWAGHPKGDGKLRLITFMTDDYPNSWTGEKEIQESVWYHIQVVFTPATGGVALQVDSQALDTGNVPVNMLAATNGPQIGVYSFDYATQSWPAELLMAQESDR</sequence>